<reference evidence="1 2" key="1">
    <citation type="submission" date="2016-06" db="EMBL/GenBank/DDBJ databases">
        <authorList>
            <person name="Kjaerup R.B."/>
            <person name="Dalgaard T.S."/>
            <person name="Juul-Madsen H.R."/>
        </authorList>
    </citation>
    <scope>NUCLEOTIDE SEQUENCE [LARGE SCALE GENOMIC DNA]</scope>
    <source>
        <strain evidence="1 2">GCSL-Mp3</strain>
    </source>
</reference>
<sequence length="465" mass="53354">MILKYIAPTFKDELSKYGVSCLGMKKNRIQKAVFQQLQSDVKAKVISVRSGTSYTEAIRWLMSITGQQVVEAFKISFKRHQRHARRAKMEDLYSDDELRELIFYIEKGIKETDNVKQLLALYFARIQVKSCWNTSPMTDIELSDIADVALPTAKKSITLLIQKPRKGYDIDTYSLDGRTVNSVMRDIVYVKDTLTHGYRHLGDQHTQNYLFIFKEKTNVSRVLAGNIIAHIKSILNRFGCTVNYDSMRIRKNGANHLYRDVAKQMRAYESAKLHTFDTFIKHYQRVSEQKTQQTLHTAVDVMQRYFMGREIDPEIKVLMVDDGSTQKTPTGECASHGYDAEASQHGKEHRHLSGGKENGWCSDFLACVWCKHFRTVADPEHVWQLLSYRDYVLADMSASISDIENNEFQQEAITALHQRVDDILEQVAIKNPMAVTKGKELMAEKGMHPFWAFAVTSVKTVGDIL</sequence>
<dbReference type="Proteomes" id="UP000092247">
    <property type="component" value="Unassembled WGS sequence"/>
</dbReference>
<protein>
    <submittedName>
        <fullName evidence="1">Uncharacterized protein</fullName>
    </submittedName>
</protein>
<comment type="caution">
    <text evidence="1">The sequence shown here is derived from an EMBL/GenBank/DDBJ whole genome shotgun (WGS) entry which is preliminary data.</text>
</comment>
<evidence type="ECO:0000313" key="2">
    <source>
        <dbReference type="Proteomes" id="UP000092247"/>
    </source>
</evidence>
<proteinExistence type="predicted"/>
<dbReference type="EMBL" id="LZEX01000003">
    <property type="protein sequence ID" value="OBU10575.1"/>
    <property type="molecule type" value="Genomic_DNA"/>
</dbReference>
<gene>
    <name evidence="1" type="ORF">AYY17_15650</name>
</gene>
<evidence type="ECO:0000313" key="1">
    <source>
        <dbReference type="EMBL" id="OBU10575.1"/>
    </source>
</evidence>
<organism evidence="1 2">
    <name type="scientific">Morganella psychrotolerans</name>
    <dbReference type="NCBI Taxonomy" id="368603"/>
    <lineage>
        <taxon>Bacteria</taxon>
        <taxon>Pseudomonadati</taxon>
        <taxon>Pseudomonadota</taxon>
        <taxon>Gammaproteobacteria</taxon>
        <taxon>Enterobacterales</taxon>
        <taxon>Morganellaceae</taxon>
        <taxon>Morganella</taxon>
    </lineage>
</organism>
<name>A0A1B8HMC5_9GAMM</name>
<dbReference type="AlphaFoldDB" id="A0A1B8HMC5"/>
<accession>A0A1B8HMC5</accession>